<dbReference type="InterPro" id="IPR001296">
    <property type="entry name" value="Glyco_trans_1"/>
</dbReference>
<dbReference type="AlphaFoldDB" id="A0AAW3W3I6"/>
<evidence type="ECO:0000313" key="3">
    <source>
        <dbReference type="Proteomes" id="UP001194098"/>
    </source>
</evidence>
<sequence length="801" mass="93721">MGIYIDVSNFLNAGTTGIQRVVKEIVVRIIKNRSDYILMDYDPTRRTYYEIDSAQFVDFYYNNIGTRVKVTTKNEITIENMRADDVYFEIDSCWNNKNRRSTLYKRLKERNIKIVVHVYDIIPVLFPQYCHSNTLIRFLNYIGATLQYADNIIVNTESTANDIKALANKLGVKPPEIKVIPLGSDFKNDELKEEVLEKAIEISKMGKYILMVGTIEPRKNHAFVLDMFDKYLKNTNIGLVFAGRIGWNVEELSNRINKYEEINNNFHFINAANDTTINYLYNNSSLVLVPSIYEGFGLPIIEALEKKIPVIASDISVFKDVAGDFCDYFSLENIDDLGKLVIKYINNEDNIFQNKVEQLNNYKITTWDESYSKFNDFFETIVKKNKYTAKSTNQVVILTANPEKVCNVLGYIENMMLLIKEVVICCPKKIYNEISSRYEGELKIDYLFDEDLLGQHQLPSDHATRNFLLRCLAVKEDIVKDTFIMFDDDYKPLVNIDESVFIQNGKYKAYYFYELSKWVGNQGNPTSYDLSMHKAYKFLINNKLPYLQYSSHMPQIIDKRIWLDLMNEFENITEIAIDEWSTYFNYAINRYPSMFQKEIYKTLCWPGDPTDWDLMFEPSEYLFENSYPEMYDKDGIFSELSQKWSNNTRDESISKIKIRNELQIKHKLGREGYNAIKNLYNKIYNEEYSFSIIKTDKTIKLNVPKLYVAKQGFCNRIRFQMLGWDKNEEFNLTLGYKITHIDGASIRNELSLEIHENIGIIELPIVSPDKAGDYKLTIKVDTLNGVYIQKVIDAYIYENIF</sequence>
<evidence type="ECO:0000313" key="2">
    <source>
        <dbReference type="EMBL" id="MBC2473223.1"/>
    </source>
</evidence>
<dbReference type="Gene3D" id="3.40.50.2000">
    <property type="entry name" value="Glycogen Phosphorylase B"/>
    <property type="match status" value="2"/>
</dbReference>
<organism evidence="2 3">
    <name type="scientific">Clostridium beijerinckii</name>
    <name type="common">Clostridium MP</name>
    <dbReference type="NCBI Taxonomy" id="1520"/>
    <lineage>
        <taxon>Bacteria</taxon>
        <taxon>Bacillati</taxon>
        <taxon>Bacillota</taxon>
        <taxon>Clostridia</taxon>
        <taxon>Eubacteriales</taxon>
        <taxon>Clostridiaceae</taxon>
        <taxon>Clostridium</taxon>
    </lineage>
</organism>
<name>A0AAW3W3I6_CLOBE</name>
<gene>
    <name evidence="2" type="ORF">HGI39_00575</name>
</gene>
<dbReference type="PANTHER" id="PTHR46401">
    <property type="entry name" value="GLYCOSYLTRANSFERASE WBBK-RELATED"/>
    <property type="match status" value="1"/>
</dbReference>
<reference evidence="2" key="2">
    <citation type="journal article" date="2022" name="Nat. Biotechnol.">
        <title>Carbon-negative production of acetone and isopropanol by gas fermentation at industrial pilot scale.</title>
        <authorList>
            <person name="Liew F.E."/>
            <person name="Nogle R."/>
            <person name="Abdalla T."/>
            <person name="Rasor B.J."/>
            <person name="Canter C."/>
            <person name="Jensen R.O."/>
            <person name="Wang L."/>
            <person name="Strutz J."/>
            <person name="Chirania P."/>
            <person name="De Tissera S."/>
            <person name="Mueller A.P."/>
            <person name="Ruan Z."/>
            <person name="Gao A."/>
            <person name="Tran L."/>
            <person name="Engle N.L."/>
            <person name="Bromley J.C."/>
            <person name="Daniell J."/>
            <person name="Conrado R."/>
            <person name="Tschaplinski T.J."/>
            <person name="Giannone R.J."/>
            <person name="Hettich R.L."/>
            <person name="Karim A.S."/>
            <person name="Simpson S.D."/>
            <person name="Brown S.D."/>
            <person name="Leang C."/>
            <person name="Jewett M.C."/>
            <person name="Kopke M."/>
        </authorList>
    </citation>
    <scope>NUCLEOTIDE SEQUENCE</scope>
    <source>
        <strain evidence="2">DJ015</strain>
    </source>
</reference>
<dbReference type="CDD" id="cd03809">
    <property type="entry name" value="GT4_MtfB-like"/>
    <property type="match status" value="1"/>
</dbReference>
<reference evidence="2" key="1">
    <citation type="submission" date="2020-04" db="EMBL/GenBank/DDBJ databases">
        <authorList>
            <person name="Brown S."/>
        </authorList>
    </citation>
    <scope>NUCLEOTIDE SEQUENCE</scope>
    <source>
        <strain evidence="2">DJ015</strain>
    </source>
</reference>
<dbReference type="RefSeq" id="WP_171779570.1">
    <property type="nucleotide sequence ID" value="NZ_JABAGV010000001.1"/>
</dbReference>
<dbReference type="EMBL" id="JABAGV010000001">
    <property type="protein sequence ID" value="MBC2473223.1"/>
    <property type="molecule type" value="Genomic_DNA"/>
</dbReference>
<dbReference type="SUPFAM" id="SSF53756">
    <property type="entry name" value="UDP-Glycosyltransferase/glycogen phosphorylase"/>
    <property type="match status" value="1"/>
</dbReference>
<accession>A0AAW3W3I6</accession>
<proteinExistence type="predicted"/>
<dbReference type="Proteomes" id="UP001194098">
    <property type="component" value="Unassembled WGS sequence"/>
</dbReference>
<dbReference type="GO" id="GO:0016757">
    <property type="term" value="F:glycosyltransferase activity"/>
    <property type="evidence" value="ECO:0007669"/>
    <property type="project" value="InterPro"/>
</dbReference>
<evidence type="ECO:0000259" key="1">
    <source>
        <dbReference type="Pfam" id="PF00534"/>
    </source>
</evidence>
<dbReference type="PANTHER" id="PTHR46401:SF9">
    <property type="entry name" value="MANNOSYLTRANSFERASE A"/>
    <property type="match status" value="1"/>
</dbReference>
<dbReference type="Pfam" id="PF00534">
    <property type="entry name" value="Glycos_transf_1"/>
    <property type="match status" value="1"/>
</dbReference>
<feature type="domain" description="Glycosyl transferase family 1" evidence="1">
    <location>
        <begin position="197"/>
        <end position="357"/>
    </location>
</feature>
<comment type="caution">
    <text evidence="2">The sequence shown here is derived from an EMBL/GenBank/DDBJ whole genome shotgun (WGS) entry which is preliminary data.</text>
</comment>
<protein>
    <submittedName>
        <fullName evidence="2">Glycosyltransferase family 4 protein</fullName>
    </submittedName>
</protein>